<dbReference type="Proteomes" id="UP000007947">
    <property type="component" value="Chromosome"/>
</dbReference>
<evidence type="ECO:0000256" key="1">
    <source>
        <dbReference type="SAM" id="MobiDB-lite"/>
    </source>
</evidence>
<feature type="compositionally biased region" description="Basic and acidic residues" evidence="1">
    <location>
        <begin position="128"/>
        <end position="139"/>
    </location>
</feature>
<accession>F5XQT7</accession>
<dbReference type="AlphaFoldDB" id="F5XQT7"/>
<feature type="region of interest" description="Disordered" evidence="1">
    <location>
        <begin position="101"/>
        <end position="182"/>
    </location>
</feature>
<feature type="compositionally biased region" description="Basic residues" evidence="1">
    <location>
        <begin position="101"/>
        <end position="123"/>
    </location>
</feature>
<gene>
    <name evidence="2" type="ordered locus">MLP_39450</name>
</gene>
<evidence type="ECO:0000313" key="2">
    <source>
        <dbReference type="EMBL" id="BAK36959.1"/>
    </source>
</evidence>
<reference evidence="2 3" key="1">
    <citation type="submission" date="2011-05" db="EMBL/GenBank/DDBJ databases">
        <title>Whole genome sequence of Microlunatus phosphovorus NM-1.</title>
        <authorList>
            <person name="Hosoyama A."/>
            <person name="Sasaki K."/>
            <person name="Harada T."/>
            <person name="Igarashi R."/>
            <person name="Kawakoshi A."/>
            <person name="Sasagawa M."/>
            <person name="Fukada J."/>
            <person name="Nakamura S."/>
            <person name="Katano Y."/>
            <person name="Hanada S."/>
            <person name="Kamagata Y."/>
            <person name="Nakamura N."/>
            <person name="Yamazaki S."/>
            <person name="Fujita N."/>
        </authorList>
    </citation>
    <scope>NUCLEOTIDE SEQUENCE [LARGE SCALE GENOMIC DNA]</scope>
    <source>
        <strain evidence="3">ATCC 700054 / DSM 10555 / JCM 9379 / NBRC 101784 / NCIMB 13414 / VKM Ac-1990 / NM-1</strain>
    </source>
</reference>
<organism evidence="2 3">
    <name type="scientific">Microlunatus phosphovorus (strain ATCC 700054 / DSM 10555 / JCM 9379 / NBRC 101784 / NCIMB 13414 / VKM Ac-1990 / NM-1)</name>
    <dbReference type="NCBI Taxonomy" id="1032480"/>
    <lineage>
        <taxon>Bacteria</taxon>
        <taxon>Bacillati</taxon>
        <taxon>Actinomycetota</taxon>
        <taxon>Actinomycetes</taxon>
        <taxon>Propionibacteriales</taxon>
        <taxon>Propionibacteriaceae</taxon>
        <taxon>Microlunatus</taxon>
    </lineage>
</organism>
<dbReference type="HOGENOM" id="CLU_1480436_0_0_11"/>
<evidence type="ECO:0000313" key="3">
    <source>
        <dbReference type="Proteomes" id="UP000007947"/>
    </source>
</evidence>
<sequence length="182" mass="20197">MRVARCLWLLRLVLSGVRHVEPFVISASQLNEEPRPVLSPDQGPSGAPRRGNLELLQVRSLPWHPAATTTSTGCTGATTLVPVSQNRLACCLRCPRRPVRPGRRHRRSNFLHRRSCARSRRRLPSLPRTDREAPADPEGRPGQAALPDRAGPVVDRRVPRRSTPYAGSSPGSRSSWRPCWSG</sequence>
<proteinExistence type="predicted"/>
<dbReference type="KEGG" id="mph:MLP_39450"/>
<protein>
    <submittedName>
        <fullName evidence="2">Uncharacterized protein</fullName>
    </submittedName>
</protein>
<name>F5XQT7_MICPN</name>
<keyword evidence="3" id="KW-1185">Reference proteome</keyword>
<feature type="compositionally biased region" description="Low complexity" evidence="1">
    <location>
        <begin position="167"/>
        <end position="182"/>
    </location>
</feature>
<dbReference type="EMBL" id="AP012204">
    <property type="protein sequence ID" value="BAK36959.1"/>
    <property type="molecule type" value="Genomic_DNA"/>
</dbReference>